<comment type="caution">
    <text evidence="5">The sequence shown here is derived from an EMBL/GenBank/DDBJ whole genome shotgun (WGS) entry which is preliminary data.</text>
</comment>
<dbReference type="EMBL" id="NIVC01004008">
    <property type="protein sequence ID" value="PAA48960.1"/>
    <property type="molecule type" value="Genomic_DNA"/>
</dbReference>
<feature type="region of interest" description="Disordered" evidence="1">
    <location>
        <begin position="75"/>
        <end position="135"/>
    </location>
</feature>
<protein>
    <submittedName>
        <fullName evidence="5">Uncharacterized protein</fullName>
    </submittedName>
</protein>
<dbReference type="EMBL" id="NIVC01001086">
    <property type="protein sequence ID" value="PAA72520.1"/>
    <property type="molecule type" value="Genomic_DNA"/>
</dbReference>
<dbReference type="EMBL" id="NIVC01004008">
    <property type="protein sequence ID" value="PAA48957.1"/>
    <property type="molecule type" value="Genomic_DNA"/>
</dbReference>
<feature type="region of interest" description="Disordered" evidence="1">
    <location>
        <begin position="1"/>
        <end position="57"/>
    </location>
</feature>
<evidence type="ECO:0000313" key="6">
    <source>
        <dbReference type="Proteomes" id="UP000215902"/>
    </source>
</evidence>
<feature type="compositionally biased region" description="Low complexity" evidence="1">
    <location>
        <begin position="117"/>
        <end position="132"/>
    </location>
</feature>
<dbReference type="PANTHER" id="PTHR36960">
    <property type="entry name" value="SI:DKEY-32E6.3"/>
    <property type="match status" value="1"/>
</dbReference>
<organism evidence="5 6">
    <name type="scientific">Macrostomum lignano</name>
    <dbReference type="NCBI Taxonomy" id="282301"/>
    <lineage>
        <taxon>Eukaryota</taxon>
        <taxon>Metazoa</taxon>
        <taxon>Spiralia</taxon>
        <taxon>Lophotrochozoa</taxon>
        <taxon>Platyhelminthes</taxon>
        <taxon>Rhabditophora</taxon>
        <taxon>Macrostomorpha</taxon>
        <taxon>Macrostomida</taxon>
        <taxon>Macrostomidae</taxon>
        <taxon>Macrostomum</taxon>
    </lineage>
</organism>
<dbReference type="Proteomes" id="UP000215902">
    <property type="component" value="Unassembled WGS sequence"/>
</dbReference>
<accession>A0A267FFE8</accession>
<keyword evidence="6" id="KW-1185">Reference proteome</keyword>
<dbReference type="EMBL" id="NIVC01002875">
    <property type="protein sequence ID" value="PAA54658.1"/>
    <property type="molecule type" value="Genomic_DNA"/>
</dbReference>
<evidence type="ECO:0000256" key="1">
    <source>
        <dbReference type="SAM" id="MobiDB-lite"/>
    </source>
</evidence>
<name>A0A267FFE8_9PLAT</name>
<evidence type="ECO:0000313" key="5">
    <source>
        <dbReference type="EMBL" id="PAA72520.1"/>
    </source>
</evidence>
<feature type="non-terminal residue" evidence="5">
    <location>
        <position position="1"/>
    </location>
</feature>
<dbReference type="STRING" id="282301.A0A267FFE8"/>
<evidence type="ECO:0000313" key="2">
    <source>
        <dbReference type="EMBL" id="PAA48957.1"/>
    </source>
</evidence>
<reference evidence="5 6" key="1">
    <citation type="submission" date="2017-06" db="EMBL/GenBank/DDBJ databases">
        <title>A platform for efficient transgenesis in Macrostomum lignano, a flatworm model organism for stem cell research.</title>
        <authorList>
            <person name="Berezikov E."/>
        </authorList>
    </citation>
    <scope>NUCLEOTIDE SEQUENCE [LARGE SCALE GENOMIC DNA]</scope>
    <source>
        <strain evidence="5">DV1</strain>
        <tissue evidence="5">Whole organism</tissue>
    </source>
</reference>
<feature type="compositionally biased region" description="Low complexity" evidence="1">
    <location>
        <begin position="92"/>
        <end position="102"/>
    </location>
</feature>
<evidence type="ECO:0000313" key="4">
    <source>
        <dbReference type="EMBL" id="PAA54658.1"/>
    </source>
</evidence>
<sequence length="486" mass="54925">KVLMKKGCPSRTKTLDAPPACPQKTFASPFRPAGKGEKAIRSRNNLASRRVRGNGGEIQQGTEMAVCVAGAGSASRRGSVGRCHECSKDLGSSSSSSSSEPEAAPEADEELQKNRRQPSPRQLSRRSSVPQVLRPVPPDGRKLVLHFDARNTIFVADLFSRITVEMALNTYISGVVWGEEQQDGGWHCISDAPSLYPPRPGVTSLYKLFERAIVRVPEDRQRLRETLGNFTEQPHGRRFRRLFQEKLRRLRWPYEAANDKLTVTGQDGSAYHYLLPSFLNLVQALEASGREFCIVIRTFGRDAPHILNALDMLAKGQHPGYPRRLDMKVNLEPERFQRLAADKFRYLRSDGVELTQERQVYEHWSSSCGAMAVVDDFAFWQVNNYSSSASKLLWFDPRDTRIQHIIFDDNIRVFDEDSIVHFRSFETATDEGTDCPPERLQSLENALFVTADLLESSSDANYFIDRVLQCEVNYDRLCSEFPAVDS</sequence>
<dbReference type="PANTHER" id="PTHR36960:SF1">
    <property type="entry name" value="SI:DKEY-32E6.3"/>
    <property type="match status" value="1"/>
</dbReference>
<gene>
    <name evidence="2" type="ORF">BOX15_Mlig012369g1</name>
    <name evidence="5" type="ORF">BOX15_Mlig031904g1</name>
    <name evidence="4" type="ORF">BOX15_Mlig031904g2</name>
    <name evidence="3" type="ORF">BOX15_Mlig031904g3</name>
</gene>
<proteinExistence type="predicted"/>
<evidence type="ECO:0000313" key="3">
    <source>
        <dbReference type="EMBL" id="PAA48960.1"/>
    </source>
</evidence>
<dbReference type="OrthoDB" id="417678at2759"/>
<dbReference type="AlphaFoldDB" id="A0A267FFE8"/>